<feature type="region of interest" description="Disordered" evidence="1">
    <location>
        <begin position="15"/>
        <end position="38"/>
    </location>
</feature>
<protein>
    <submittedName>
        <fullName evidence="2">Uncharacterized protein</fullName>
    </submittedName>
</protein>
<organism evidence="2 3">
    <name type="scientific">Nostoc flagelliforme CCNUN1</name>
    <dbReference type="NCBI Taxonomy" id="2038116"/>
    <lineage>
        <taxon>Bacteria</taxon>
        <taxon>Bacillati</taxon>
        <taxon>Cyanobacteriota</taxon>
        <taxon>Cyanophyceae</taxon>
        <taxon>Nostocales</taxon>
        <taxon>Nostocaceae</taxon>
        <taxon>Nostoc</taxon>
    </lineage>
</organism>
<reference evidence="2 3" key="1">
    <citation type="submission" date="2017-11" db="EMBL/GenBank/DDBJ databases">
        <title>Complete genome of a free-living desiccation-tolerant cyanobacterium and its photosynthetic adaptation to extreme terrestrial habitat.</title>
        <authorList>
            <person name="Shang J."/>
        </authorList>
    </citation>
    <scope>NUCLEOTIDE SEQUENCE [LARGE SCALE GENOMIC DNA]</scope>
    <source>
        <strain evidence="2 3">CCNUN1</strain>
        <plasmid evidence="3">pnfsy08</plasmid>
    </source>
</reference>
<proteinExistence type="predicted"/>
<evidence type="ECO:0000313" key="3">
    <source>
        <dbReference type="Proteomes" id="UP000232003"/>
    </source>
</evidence>
<keyword evidence="2" id="KW-0614">Plasmid</keyword>
<dbReference type="Proteomes" id="UP000232003">
    <property type="component" value="Plasmid pNFSY08"/>
</dbReference>
<geneLocation type="plasmid" evidence="3">
    <name>pnfsy08</name>
</geneLocation>
<dbReference type="KEGG" id="nfl:COO91_10967"/>
<feature type="compositionally biased region" description="Polar residues" evidence="1">
    <location>
        <begin position="20"/>
        <end position="38"/>
    </location>
</feature>
<gene>
    <name evidence="2" type="ORF">COO91_10967</name>
</gene>
<dbReference type="AlphaFoldDB" id="A0A2K8TAK9"/>
<accession>A0A2K8TAK9</accession>
<evidence type="ECO:0000256" key="1">
    <source>
        <dbReference type="SAM" id="MobiDB-lite"/>
    </source>
</evidence>
<dbReference type="EMBL" id="CP024793">
    <property type="protein sequence ID" value="AUB44727.1"/>
    <property type="molecule type" value="Genomic_DNA"/>
</dbReference>
<sequence length="38" mass="4396">MTWNKQVKNIKSYEKKELQASRSPLESIDLSTNKAQNS</sequence>
<name>A0A2K8TAK9_9NOSO</name>
<evidence type="ECO:0000313" key="2">
    <source>
        <dbReference type="EMBL" id="AUB44727.1"/>
    </source>
</evidence>
<keyword evidence="3" id="KW-1185">Reference proteome</keyword>